<evidence type="ECO:0000256" key="1">
    <source>
        <dbReference type="SAM" id="MobiDB-lite"/>
    </source>
</evidence>
<reference evidence="2 3" key="1">
    <citation type="journal article" date="2023" name="bioRxiv">
        <title>Conserved and derived expression patterns and positive selection on dental genes reveal complex evolutionary context of ever-growing rodent molars.</title>
        <authorList>
            <person name="Calamari Z.T."/>
            <person name="Song A."/>
            <person name="Cohen E."/>
            <person name="Akter M."/>
            <person name="Roy R.D."/>
            <person name="Hallikas O."/>
            <person name="Christensen M.M."/>
            <person name="Li P."/>
            <person name="Marangoni P."/>
            <person name="Jernvall J."/>
            <person name="Klein O.D."/>
        </authorList>
    </citation>
    <scope>NUCLEOTIDE SEQUENCE [LARGE SCALE GENOMIC DNA]</scope>
    <source>
        <strain evidence="2">V071</strain>
    </source>
</reference>
<evidence type="ECO:0000313" key="2">
    <source>
        <dbReference type="EMBL" id="KAK7806326.1"/>
    </source>
</evidence>
<organism evidence="2 3">
    <name type="scientific">Myodes glareolus</name>
    <name type="common">Bank vole</name>
    <name type="synonym">Clethrionomys glareolus</name>
    <dbReference type="NCBI Taxonomy" id="447135"/>
    <lineage>
        <taxon>Eukaryota</taxon>
        <taxon>Metazoa</taxon>
        <taxon>Chordata</taxon>
        <taxon>Craniata</taxon>
        <taxon>Vertebrata</taxon>
        <taxon>Euteleostomi</taxon>
        <taxon>Mammalia</taxon>
        <taxon>Eutheria</taxon>
        <taxon>Euarchontoglires</taxon>
        <taxon>Glires</taxon>
        <taxon>Rodentia</taxon>
        <taxon>Myomorpha</taxon>
        <taxon>Muroidea</taxon>
        <taxon>Cricetidae</taxon>
        <taxon>Arvicolinae</taxon>
        <taxon>Myodes</taxon>
    </lineage>
</organism>
<accession>A0AAW0HW33</accession>
<sequence>GHAASGPRGVASHELHFRSVSGRRAPRRRHFRPDLRWQRRSRGRRSDGGGGGVSGLAEALARRFLFLSGVNLAVVPPSVSRGPTGAYVRVSQVCTDIRLTDFG</sequence>
<dbReference type="AlphaFoldDB" id="A0AAW0HW33"/>
<comment type="caution">
    <text evidence="2">The sequence shown here is derived from an EMBL/GenBank/DDBJ whole genome shotgun (WGS) entry which is preliminary data.</text>
</comment>
<evidence type="ECO:0000313" key="3">
    <source>
        <dbReference type="Proteomes" id="UP001488838"/>
    </source>
</evidence>
<feature type="region of interest" description="Disordered" evidence="1">
    <location>
        <begin position="1"/>
        <end position="53"/>
    </location>
</feature>
<proteinExistence type="predicted"/>
<protein>
    <submittedName>
        <fullName evidence="2">Uncharacterized protein</fullName>
    </submittedName>
</protein>
<name>A0AAW0HW33_MYOGA</name>
<keyword evidence="3" id="KW-1185">Reference proteome</keyword>
<dbReference type="EMBL" id="JBBHLL010000305">
    <property type="protein sequence ID" value="KAK7806326.1"/>
    <property type="molecule type" value="Genomic_DNA"/>
</dbReference>
<dbReference type="Proteomes" id="UP001488838">
    <property type="component" value="Unassembled WGS sequence"/>
</dbReference>
<feature type="non-terminal residue" evidence="2">
    <location>
        <position position="1"/>
    </location>
</feature>
<gene>
    <name evidence="2" type="ORF">U0070_027328</name>
</gene>